<gene>
    <name evidence="3" type="ORF">ACFWSS_32730</name>
</gene>
<feature type="compositionally biased region" description="Basic and acidic residues" evidence="1">
    <location>
        <begin position="489"/>
        <end position="508"/>
    </location>
</feature>
<protein>
    <recommendedName>
        <fullName evidence="5">DUF2637 domain-containing protein</fullName>
    </recommendedName>
</protein>
<name>A0ABW6ERI4_9ACTN</name>
<evidence type="ECO:0000256" key="2">
    <source>
        <dbReference type="SAM" id="Phobius"/>
    </source>
</evidence>
<organism evidence="3 4">
    <name type="scientific">Streptomyces sindenensis</name>
    <dbReference type="NCBI Taxonomy" id="67363"/>
    <lineage>
        <taxon>Bacteria</taxon>
        <taxon>Bacillati</taxon>
        <taxon>Actinomycetota</taxon>
        <taxon>Actinomycetes</taxon>
        <taxon>Kitasatosporales</taxon>
        <taxon>Streptomycetaceae</taxon>
        <taxon>Streptomyces</taxon>
    </lineage>
</organism>
<dbReference type="Proteomes" id="UP001598251">
    <property type="component" value="Unassembled WGS sequence"/>
</dbReference>
<keyword evidence="4" id="KW-1185">Reference proteome</keyword>
<evidence type="ECO:0000313" key="4">
    <source>
        <dbReference type="Proteomes" id="UP001598251"/>
    </source>
</evidence>
<feature type="compositionally biased region" description="Acidic residues" evidence="1">
    <location>
        <begin position="413"/>
        <end position="423"/>
    </location>
</feature>
<feature type="transmembrane region" description="Helical" evidence="2">
    <location>
        <begin position="15"/>
        <end position="33"/>
    </location>
</feature>
<reference evidence="3 4" key="1">
    <citation type="submission" date="2024-09" db="EMBL/GenBank/DDBJ databases">
        <title>The Natural Products Discovery Center: Release of the First 8490 Sequenced Strains for Exploring Actinobacteria Biosynthetic Diversity.</title>
        <authorList>
            <person name="Kalkreuter E."/>
            <person name="Kautsar S.A."/>
            <person name="Yang D."/>
            <person name="Bader C.D."/>
            <person name="Teijaro C.N."/>
            <person name="Fluegel L."/>
            <person name="Davis C.M."/>
            <person name="Simpson J.R."/>
            <person name="Lauterbach L."/>
            <person name="Steele A.D."/>
            <person name="Gui C."/>
            <person name="Meng S."/>
            <person name="Li G."/>
            <person name="Viehrig K."/>
            <person name="Ye F."/>
            <person name="Su P."/>
            <person name="Kiefer A.F."/>
            <person name="Nichols A."/>
            <person name="Cepeda A.J."/>
            <person name="Yan W."/>
            <person name="Fan B."/>
            <person name="Jiang Y."/>
            <person name="Adhikari A."/>
            <person name="Zheng C.-J."/>
            <person name="Schuster L."/>
            <person name="Cowan T.M."/>
            <person name="Smanski M.J."/>
            <person name="Chevrette M.G."/>
            <person name="De Carvalho L.P.S."/>
            <person name="Shen B."/>
        </authorList>
    </citation>
    <scope>NUCLEOTIDE SEQUENCE [LARGE SCALE GENOMIC DNA]</scope>
    <source>
        <strain evidence="3 4">NPDC058546</strain>
    </source>
</reference>
<evidence type="ECO:0000313" key="3">
    <source>
        <dbReference type="EMBL" id="MFD4217642.1"/>
    </source>
</evidence>
<evidence type="ECO:0000256" key="1">
    <source>
        <dbReference type="SAM" id="MobiDB-lite"/>
    </source>
</evidence>
<dbReference type="RefSeq" id="WP_351460957.1">
    <property type="nucleotide sequence ID" value="NZ_JBHXOF010000035.1"/>
</dbReference>
<dbReference type="EMBL" id="JBHXOF010000035">
    <property type="protein sequence ID" value="MFD4217642.1"/>
    <property type="molecule type" value="Genomic_DNA"/>
</dbReference>
<feature type="compositionally biased region" description="Basic and acidic residues" evidence="1">
    <location>
        <begin position="379"/>
        <end position="392"/>
    </location>
</feature>
<comment type="caution">
    <text evidence="3">The sequence shown here is derived from an EMBL/GenBank/DDBJ whole genome shotgun (WGS) entry which is preliminary data.</text>
</comment>
<keyword evidence="2" id="KW-0812">Transmembrane</keyword>
<feature type="compositionally biased region" description="Acidic residues" evidence="1">
    <location>
        <begin position="45"/>
        <end position="60"/>
    </location>
</feature>
<evidence type="ECO:0008006" key="5">
    <source>
        <dbReference type="Google" id="ProtNLM"/>
    </source>
</evidence>
<keyword evidence="2" id="KW-0472">Membrane</keyword>
<feature type="region of interest" description="Disordered" evidence="1">
    <location>
        <begin position="346"/>
        <end position="433"/>
    </location>
</feature>
<feature type="compositionally biased region" description="Acidic residues" evidence="1">
    <location>
        <begin position="368"/>
        <end position="378"/>
    </location>
</feature>
<accession>A0ABW6ERI4</accession>
<sequence length="508" mass="55038">MTDFPQLAEWARDHAVAITAAVALAVVLAAVTIKRRGANARDEGQAEEQTEPQAAEEADTETERRRKFSAGTLAAVAAFIICTSVSLNTGYRFTGAPAPKGLGMTWEPERILACAGFESLIAMCVLGARERLAKHGTPGWYGTAVWVFAGLSAVPAWVEGGGLSASTVVRIIVGSFGSALAAHSALGLELRHRTGDESQTAMAQIVRDLRERLMARLGLAHRSRSAEEIARDRALDKAVDLDDRYKRLPDDEKAKHKGLRLARRLAVWQDRAELATNEAQRDLYRARVAQRQCATKLSISDDESPWNQPSAAQVQARALETLEGQARHMEDLASDAEAALRAQIGTHGTPPAAHGGTPVPGSRAEAVPEPEPEADEEPTDRIDPADEKHAEPPRAAAAHGGTRRAITARVPQESDEADMEEPGAEPLRDLRSYPTKRAALEALYRHRIAPDDPRTTNAIAEELRTELARAGITLDRGPANRYIGPLRPQQDEGREDQADADSRELVNA</sequence>
<feature type="region of interest" description="Disordered" evidence="1">
    <location>
        <begin position="476"/>
        <end position="508"/>
    </location>
</feature>
<feature type="compositionally biased region" description="Low complexity" evidence="1">
    <location>
        <begin position="394"/>
        <end position="409"/>
    </location>
</feature>
<feature type="region of interest" description="Disordered" evidence="1">
    <location>
        <begin position="39"/>
        <end position="63"/>
    </location>
</feature>
<keyword evidence="2" id="KW-1133">Transmembrane helix</keyword>
<feature type="transmembrane region" description="Helical" evidence="2">
    <location>
        <begin position="70"/>
        <end position="90"/>
    </location>
</feature>
<proteinExistence type="predicted"/>